<dbReference type="EMBL" id="SLXV01000006">
    <property type="protein sequence ID" value="TCP69694.1"/>
    <property type="molecule type" value="Genomic_DNA"/>
</dbReference>
<keyword evidence="1" id="KW-0808">Transferase</keyword>
<comment type="caution">
    <text evidence="1">The sequence shown here is derived from an EMBL/GenBank/DDBJ whole genome shotgun (WGS) entry which is preliminary data.</text>
</comment>
<organism evidence="1 2">
    <name type="scientific">Baia soyae</name>
    <dbReference type="NCBI Taxonomy" id="1544746"/>
    <lineage>
        <taxon>Bacteria</taxon>
        <taxon>Bacillati</taxon>
        <taxon>Bacillota</taxon>
        <taxon>Bacilli</taxon>
        <taxon>Bacillales</taxon>
        <taxon>Thermoactinomycetaceae</taxon>
        <taxon>Baia</taxon>
    </lineage>
</organism>
<evidence type="ECO:0000313" key="1">
    <source>
        <dbReference type="EMBL" id="TCP69694.1"/>
    </source>
</evidence>
<dbReference type="GO" id="GO:0008168">
    <property type="term" value="F:methyltransferase activity"/>
    <property type="evidence" value="ECO:0007669"/>
    <property type="project" value="UniProtKB-KW"/>
</dbReference>
<dbReference type="GO" id="GO:0032259">
    <property type="term" value="P:methylation"/>
    <property type="evidence" value="ECO:0007669"/>
    <property type="project" value="UniProtKB-KW"/>
</dbReference>
<sequence>MHPFWEKVIKPILRMEKAKTIVEIGANGGMNTVKILDYCRKVNGTAYIIDPYPKFHVGALKKNYQRHMKMRRLTSLMALPNISQYDAVLIDGDHNWYTVFNELGVIERRAKKIEKFPLVFLHDTEWPYGRRDMYYMPETIPEAYRKPYEQKGMCPGVSELVEGGCNHHLNNALYENGEKNGVLTAIEDFLKKTSFNLTFHKVLPCSGLGILIPSNRKKDIKIKKLIEESGL</sequence>
<dbReference type="SUPFAM" id="SSF53335">
    <property type="entry name" value="S-adenosyl-L-methionine-dependent methyltransferases"/>
    <property type="match status" value="1"/>
</dbReference>
<name>A0A4R2S2T4_9BACL</name>
<keyword evidence="1" id="KW-0489">Methyltransferase</keyword>
<proteinExistence type="predicted"/>
<dbReference type="OrthoDB" id="2469560at2"/>
<dbReference type="AlphaFoldDB" id="A0A4R2S2T4"/>
<reference evidence="1 2" key="1">
    <citation type="submission" date="2019-03" db="EMBL/GenBank/DDBJ databases">
        <title>Genomic Encyclopedia of Type Strains, Phase IV (KMG-IV): sequencing the most valuable type-strain genomes for metagenomic binning, comparative biology and taxonomic classification.</title>
        <authorList>
            <person name="Goeker M."/>
        </authorList>
    </citation>
    <scope>NUCLEOTIDE SEQUENCE [LARGE SCALE GENOMIC DNA]</scope>
    <source>
        <strain evidence="1 2">DSM 46831</strain>
    </source>
</reference>
<protein>
    <submittedName>
        <fullName evidence="1">Methyltransferase family protein</fullName>
    </submittedName>
</protein>
<gene>
    <name evidence="1" type="ORF">EDD57_1068</name>
</gene>
<dbReference type="InterPro" id="IPR029063">
    <property type="entry name" value="SAM-dependent_MTases_sf"/>
</dbReference>
<accession>A0A4R2S2T4</accession>
<dbReference type="Gene3D" id="3.40.50.150">
    <property type="entry name" value="Vaccinia Virus protein VP39"/>
    <property type="match status" value="1"/>
</dbReference>
<dbReference type="RefSeq" id="WP_131848040.1">
    <property type="nucleotide sequence ID" value="NZ_SLXV01000006.1"/>
</dbReference>
<dbReference type="Pfam" id="PF13578">
    <property type="entry name" value="Methyltransf_24"/>
    <property type="match status" value="1"/>
</dbReference>
<keyword evidence="2" id="KW-1185">Reference proteome</keyword>
<evidence type="ECO:0000313" key="2">
    <source>
        <dbReference type="Proteomes" id="UP000294746"/>
    </source>
</evidence>
<dbReference type="Proteomes" id="UP000294746">
    <property type="component" value="Unassembled WGS sequence"/>
</dbReference>